<feature type="domain" description="Cupin type-2" evidence="1">
    <location>
        <begin position="37"/>
        <end position="104"/>
    </location>
</feature>
<accession>A0A0M6ZUP5</accession>
<organism evidence="2 3">
    <name type="scientific">Roseibium album</name>
    <dbReference type="NCBI Taxonomy" id="311410"/>
    <lineage>
        <taxon>Bacteria</taxon>
        <taxon>Pseudomonadati</taxon>
        <taxon>Pseudomonadota</taxon>
        <taxon>Alphaproteobacteria</taxon>
        <taxon>Hyphomicrobiales</taxon>
        <taxon>Stappiaceae</taxon>
        <taxon>Roseibium</taxon>
    </lineage>
</organism>
<dbReference type="EMBL" id="CXWC01000011">
    <property type="protein sequence ID" value="CTQ74350.1"/>
    <property type="molecule type" value="Genomic_DNA"/>
</dbReference>
<dbReference type="InterPro" id="IPR014710">
    <property type="entry name" value="RmlC-like_jellyroll"/>
</dbReference>
<dbReference type="AlphaFoldDB" id="A0A0M6ZUP5"/>
<dbReference type="PANTHER" id="PTHR36440">
    <property type="entry name" value="PUTATIVE (AFU_ORTHOLOGUE AFUA_8G07350)-RELATED"/>
    <property type="match status" value="1"/>
</dbReference>
<dbReference type="Pfam" id="PF07883">
    <property type="entry name" value="Cupin_2"/>
    <property type="match status" value="1"/>
</dbReference>
<dbReference type="InterPro" id="IPR013096">
    <property type="entry name" value="Cupin_2"/>
</dbReference>
<dbReference type="InterPro" id="IPR011051">
    <property type="entry name" value="RmlC_Cupin_sf"/>
</dbReference>
<protein>
    <recommendedName>
        <fullName evidence="1">Cupin type-2 domain-containing protein</fullName>
    </recommendedName>
</protein>
<dbReference type="PANTHER" id="PTHR36440:SF1">
    <property type="entry name" value="PUTATIVE (AFU_ORTHOLOGUE AFUA_8G07350)-RELATED"/>
    <property type="match status" value="1"/>
</dbReference>
<dbReference type="RefSeq" id="WP_029066270.1">
    <property type="nucleotide sequence ID" value="NZ_CANKXR010000005.1"/>
</dbReference>
<dbReference type="OrthoDB" id="9798709at2"/>
<evidence type="ECO:0000259" key="1">
    <source>
        <dbReference type="Pfam" id="PF07883"/>
    </source>
</evidence>
<proteinExistence type="predicted"/>
<evidence type="ECO:0000313" key="3">
    <source>
        <dbReference type="Proteomes" id="UP000049983"/>
    </source>
</evidence>
<dbReference type="InterPro" id="IPR053146">
    <property type="entry name" value="QDO-like"/>
</dbReference>
<sequence>MRLVRNEEVAWTNGSGYRKKILLRDKEVNLEGGLVQLVEIPPHTQVNDHFHKSCTEVFHVISGKGVFWIDDNRIDLEPGQTLTCEPLEVHRTENPFDYPFTYIVFKTNAVENDLFWCDQ</sequence>
<dbReference type="GeneID" id="97673735"/>
<reference evidence="3" key="1">
    <citation type="submission" date="2015-07" db="EMBL/GenBank/DDBJ databases">
        <authorList>
            <person name="Rodrigo-Torres Lidia"/>
            <person name="Arahal R.David."/>
        </authorList>
    </citation>
    <scope>NUCLEOTIDE SEQUENCE [LARGE SCALE GENOMIC DNA]</scope>
    <source>
        <strain evidence="3">CECT 5096</strain>
    </source>
</reference>
<dbReference type="Gene3D" id="2.60.120.10">
    <property type="entry name" value="Jelly Rolls"/>
    <property type="match status" value="1"/>
</dbReference>
<dbReference type="SUPFAM" id="SSF51182">
    <property type="entry name" value="RmlC-like cupins"/>
    <property type="match status" value="1"/>
</dbReference>
<keyword evidence="3" id="KW-1185">Reference proteome</keyword>
<name>A0A0M6ZUP5_9HYPH</name>
<dbReference type="Proteomes" id="UP000049983">
    <property type="component" value="Unassembled WGS sequence"/>
</dbReference>
<dbReference type="CDD" id="cd02208">
    <property type="entry name" value="cupin_RmlC-like"/>
    <property type="match status" value="1"/>
</dbReference>
<evidence type="ECO:0000313" key="2">
    <source>
        <dbReference type="EMBL" id="CTQ74350.1"/>
    </source>
</evidence>
<gene>
    <name evidence="2" type="ORF">LA5096_04014</name>
</gene>